<feature type="non-terminal residue" evidence="11">
    <location>
        <position position="1"/>
    </location>
</feature>
<dbReference type="AlphaFoldDB" id="V5H564"/>
<dbReference type="PANTHER" id="PTHR13295:SF4">
    <property type="entry name" value="GLUTAMATE--CYSTEINE LIGASE REGULATORY SUBUNIT"/>
    <property type="match status" value="1"/>
</dbReference>
<organism evidence="11">
    <name type="scientific">Ixodes ricinus</name>
    <name type="common">Common tick</name>
    <name type="synonym">Acarus ricinus</name>
    <dbReference type="NCBI Taxonomy" id="34613"/>
    <lineage>
        <taxon>Eukaryota</taxon>
        <taxon>Metazoa</taxon>
        <taxon>Ecdysozoa</taxon>
        <taxon>Arthropoda</taxon>
        <taxon>Chelicerata</taxon>
        <taxon>Arachnida</taxon>
        <taxon>Acari</taxon>
        <taxon>Parasitiformes</taxon>
        <taxon>Ixodida</taxon>
        <taxon>Ixodoidea</taxon>
        <taxon>Ixodidae</taxon>
        <taxon>Ixodinae</taxon>
        <taxon>Ixodes</taxon>
    </lineage>
</organism>
<dbReference type="InterPro" id="IPR032963">
    <property type="entry name" value="Gclm"/>
</dbReference>
<comment type="similarity">
    <text evidence="2">Belongs to the aldo/keto reductase family. Glutamate--cysteine ligase light chain subfamily.</text>
</comment>
<dbReference type="GO" id="GO:0017109">
    <property type="term" value="C:glutamate-cysteine ligase complex"/>
    <property type="evidence" value="ECO:0007669"/>
    <property type="project" value="TreeGrafter"/>
</dbReference>
<proteinExistence type="evidence at transcript level"/>
<evidence type="ECO:0000256" key="6">
    <source>
        <dbReference type="ARBA" id="ARBA00031154"/>
    </source>
</evidence>
<accession>V5H564</accession>
<evidence type="ECO:0000256" key="3">
    <source>
        <dbReference type="ARBA" id="ARBA00011532"/>
    </source>
</evidence>
<evidence type="ECO:0000256" key="7">
    <source>
        <dbReference type="ARBA" id="ARBA00031732"/>
    </source>
</evidence>
<dbReference type="UniPathway" id="UPA00142">
    <property type="reaction ID" value="UER00209"/>
</dbReference>
<evidence type="ECO:0000256" key="9">
    <source>
        <dbReference type="SAM" id="MobiDB-lite"/>
    </source>
</evidence>
<evidence type="ECO:0000259" key="10">
    <source>
        <dbReference type="Pfam" id="PF00248"/>
    </source>
</evidence>
<feature type="domain" description="NADP-dependent oxidoreductase" evidence="10">
    <location>
        <begin position="107"/>
        <end position="176"/>
    </location>
</feature>
<reference evidence="11" key="1">
    <citation type="journal article" date="2015" name="Sci. Rep.">
        <title>Tissue- and time-dependent transcription in Ixodes ricinus salivary glands and midguts when blood feeding on the vertebrate host.</title>
        <authorList>
            <person name="Kotsyfakis M."/>
            <person name="Schwarz A."/>
            <person name="Erhart J."/>
            <person name="Ribeiro J.M."/>
        </authorList>
    </citation>
    <scope>NUCLEOTIDE SEQUENCE</scope>
    <source>
        <tissue evidence="11">Salivary gland and midgut</tissue>
    </source>
</reference>
<feature type="region of interest" description="Disordered" evidence="9">
    <location>
        <begin position="239"/>
        <end position="260"/>
    </location>
</feature>
<keyword evidence="11" id="KW-0436">Ligase</keyword>
<dbReference type="Gene3D" id="3.20.20.100">
    <property type="entry name" value="NADP-dependent oxidoreductase domain"/>
    <property type="match status" value="1"/>
</dbReference>
<dbReference type="Pfam" id="PF00248">
    <property type="entry name" value="Aldo_ket_red"/>
    <property type="match status" value="1"/>
</dbReference>
<evidence type="ECO:0000313" key="11">
    <source>
        <dbReference type="EMBL" id="JAB78165.1"/>
    </source>
</evidence>
<dbReference type="EMBL" id="GANP01006303">
    <property type="protein sequence ID" value="JAB78165.1"/>
    <property type="molecule type" value="mRNA"/>
</dbReference>
<sequence length="330" mass="36293">ALLPASVSEVVLNTGNILGCKDLTKKVFQSLVEELIQSLNLSLMKWTSINNGQGTDCKILEYVNKDLPCTISASERATFKITVKIFLSHFNAAALQRATTKVLEHLGVEEVELLVAEGRALAVGVSDLDSSQLKELYNWAKVKPSVNQVNLDSCCVIPQEMAEFAKVSNIQLLTHSDPKVVLDAEAMERLLKGYVPDRELGKWSSSWVARYSVLVKCRGFIQSKGYIADLGPEGVLLRPRGVAPSSHSKPQEPRPVPRLAPPRNTFLGSVAQVLPTLWRCTALDERELNVHTIRDLSSCRVATVVDGDGSEGTNVYEFSRQNPFTAFSLN</sequence>
<dbReference type="InterPro" id="IPR023210">
    <property type="entry name" value="NADP_OxRdtase_dom"/>
</dbReference>
<protein>
    <recommendedName>
        <fullName evidence="7">GCS light chain</fullName>
    </recommendedName>
    <alternativeName>
        <fullName evidence="5">Gamma-ECS regulatory subunit</fullName>
    </alternativeName>
    <alternativeName>
        <fullName evidence="8">Gamma-glutamylcysteine synthetase regulatory subunit</fullName>
    </alternativeName>
    <alternativeName>
        <fullName evidence="6">Glutamate--cysteine ligase modifier subunit</fullName>
    </alternativeName>
</protein>
<dbReference type="GO" id="GO:0006750">
    <property type="term" value="P:glutathione biosynthetic process"/>
    <property type="evidence" value="ECO:0007669"/>
    <property type="project" value="UniProtKB-UniPathway"/>
</dbReference>
<dbReference type="SUPFAM" id="SSF51430">
    <property type="entry name" value="NAD(P)-linked oxidoreductase"/>
    <property type="match status" value="1"/>
</dbReference>
<evidence type="ECO:0000256" key="5">
    <source>
        <dbReference type="ARBA" id="ARBA00030406"/>
    </source>
</evidence>
<dbReference type="GO" id="GO:0016874">
    <property type="term" value="F:ligase activity"/>
    <property type="evidence" value="ECO:0007669"/>
    <property type="project" value="UniProtKB-KW"/>
</dbReference>
<dbReference type="GO" id="GO:0030234">
    <property type="term" value="F:enzyme regulator activity"/>
    <property type="evidence" value="ECO:0007669"/>
    <property type="project" value="TreeGrafter"/>
</dbReference>
<evidence type="ECO:0000256" key="2">
    <source>
        <dbReference type="ARBA" id="ARBA00008612"/>
    </source>
</evidence>
<evidence type="ECO:0000256" key="4">
    <source>
        <dbReference type="ARBA" id="ARBA00022684"/>
    </source>
</evidence>
<comment type="pathway">
    <text evidence="1">Sulfur metabolism; glutathione biosynthesis; glutathione from L-cysteine and L-glutamate: step 1/2.</text>
</comment>
<evidence type="ECO:0000256" key="8">
    <source>
        <dbReference type="ARBA" id="ARBA00032926"/>
    </source>
</evidence>
<dbReference type="GO" id="GO:0035226">
    <property type="term" value="F:glutamate-cysteine ligase catalytic subunit binding"/>
    <property type="evidence" value="ECO:0007669"/>
    <property type="project" value="InterPro"/>
</dbReference>
<comment type="subunit">
    <text evidence="3">Heterodimer of a catalytic heavy chain and a regulatory light chain.</text>
</comment>
<dbReference type="InterPro" id="IPR036812">
    <property type="entry name" value="NAD(P)_OxRdtase_dom_sf"/>
</dbReference>
<evidence type="ECO:0000256" key="1">
    <source>
        <dbReference type="ARBA" id="ARBA00005006"/>
    </source>
</evidence>
<keyword evidence="4" id="KW-0317">Glutathione biosynthesis</keyword>
<dbReference type="PANTHER" id="PTHR13295">
    <property type="entry name" value="GLUTAMATE CYSTEINE LIGASE REGULATORY SUBUNIT"/>
    <property type="match status" value="1"/>
</dbReference>
<name>V5H564_IXORI</name>